<dbReference type="EMBL" id="JAKEVY010000003">
    <property type="protein sequence ID" value="MCF1715764.1"/>
    <property type="molecule type" value="Genomic_DNA"/>
</dbReference>
<proteinExistence type="predicted"/>
<gene>
    <name evidence="1" type="ORF">L0U88_14085</name>
</gene>
<dbReference type="PANTHER" id="PTHR30164">
    <property type="entry name" value="MTFA PEPTIDASE"/>
    <property type="match status" value="1"/>
</dbReference>
<protein>
    <submittedName>
        <fullName evidence="1">Zinc-dependent peptidase</fullName>
    </submittedName>
</protein>
<keyword evidence="2" id="KW-1185">Reference proteome</keyword>
<evidence type="ECO:0000313" key="2">
    <source>
        <dbReference type="Proteomes" id="UP001200145"/>
    </source>
</evidence>
<dbReference type="SUPFAM" id="SSF55486">
    <property type="entry name" value="Metalloproteases ('zincins'), catalytic domain"/>
    <property type="match status" value="1"/>
</dbReference>
<accession>A0ABS9BLP6</accession>
<dbReference type="CDD" id="cd20169">
    <property type="entry name" value="Peptidase_M90_mtfA"/>
    <property type="match status" value="1"/>
</dbReference>
<dbReference type="InterPro" id="IPR010384">
    <property type="entry name" value="MtfA_fam"/>
</dbReference>
<dbReference type="InterPro" id="IPR042252">
    <property type="entry name" value="MtfA_N"/>
</dbReference>
<dbReference type="Gene3D" id="3.40.390.10">
    <property type="entry name" value="Collagenase (Catalytic Domain)"/>
    <property type="match status" value="1"/>
</dbReference>
<reference evidence="1 2" key="1">
    <citation type="submission" date="2022-01" db="EMBL/GenBank/DDBJ databases">
        <title>Flavihumibacter sp. nov., isolated from sediment of a river.</title>
        <authorList>
            <person name="Liu H."/>
        </authorList>
    </citation>
    <scope>NUCLEOTIDE SEQUENCE [LARGE SCALE GENOMIC DNA]</scope>
    <source>
        <strain evidence="1 2">RY-1</strain>
    </source>
</reference>
<dbReference type="Proteomes" id="UP001200145">
    <property type="component" value="Unassembled WGS sequence"/>
</dbReference>
<dbReference type="Gene3D" id="1.10.472.150">
    <property type="entry name" value="Glucose-regulated metallo-peptidase M90, N-terminal domain"/>
    <property type="match status" value="1"/>
</dbReference>
<comment type="caution">
    <text evidence="1">The sequence shown here is derived from an EMBL/GenBank/DDBJ whole genome shotgun (WGS) entry which is preliminary data.</text>
</comment>
<evidence type="ECO:0000313" key="1">
    <source>
        <dbReference type="EMBL" id="MCF1715764.1"/>
    </source>
</evidence>
<organism evidence="1 2">
    <name type="scientific">Flavihumibacter fluminis</name>
    <dbReference type="NCBI Taxonomy" id="2909236"/>
    <lineage>
        <taxon>Bacteria</taxon>
        <taxon>Pseudomonadati</taxon>
        <taxon>Bacteroidota</taxon>
        <taxon>Chitinophagia</taxon>
        <taxon>Chitinophagales</taxon>
        <taxon>Chitinophagaceae</taxon>
        <taxon>Flavihumibacter</taxon>
    </lineage>
</organism>
<name>A0ABS9BLP6_9BACT</name>
<dbReference type="InterPro" id="IPR024079">
    <property type="entry name" value="MetalloPept_cat_dom_sf"/>
</dbReference>
<dbReference type="RefSeq" id="WP_234866713.1">
    <property type="nucleotide sequence ID" value="NZ_JAKEVY010000003.1"/>
</dbReference>
<dbReference type="Pfam" id="PF06167">
    <property type="entry name" value="Peptidase_M90"/>
    <property type="match status" value="1"/>
</dbReference>
<sequence>MFGLVFFGALILAVIWWKQSDRKKQAAAPLPANIPGILEQEVAYYRSLPENDRPRFITEVEDFLRETRITPVGTEITDADRILVAASAVIPIFGFPEWHYSNLTDVLIYNDSFDQEFDTKSRDRNILGMVGSGVMNHKMILSKQALREGFSNKTDKHNTAIHEFVHLLDKADGAVDGVPEALLSKQYSLPWLKLIHRKIQEIKEDESDINPYGATSQTEFFAVAAEYFFERPALLKSKHPKLYEMLEKIFKQAPPTRISGSKQ</sequence>
<dbReference type="PANTHER" id="PTHR30164:SF2">
    <property type="entry name" value="PROTEIN MTFA"/>
    <property type="match status" value="1"/>
</dbReference>